<evidence type="ECO:0000313" key="1">
    <source>
        <dbReference type="EMBL" id="KPJ71730.1"/>
    </source>
</evidence>
<protein>
    <submittedName>
        <fullName evidence="1">Uncharacterized protein</fullName>
    </submittedName>
</protein>
<sequence length="594" mass="67690">MKRGFLFLFLPLILICRDWTVLVYMAADNGLAQMADLDINEMEIIGSTENMTVLVQIDKPTIGARRLLIYKDTFTELQQLGIIDMCEWQTLRDFLEWGIGSYPAQRYCVILWDHGSGWPLSPNRSFGSDWSSGNELSITNGDLKKAIKSAYNTTGETIHLFAFDACLMQQIEVVYEIKDYIEIFVAPQTVCPLEGFRYDEILNELHVNPDMNEIELSKKIVQINVNNYVDVQPFVMSAVNAKKLNLLRAHLDNLVNSTMDNVPDQTFTALREGVQTIPHSGHPPTPGDEYVDLGAFIEELHSYFSNTATDQLLGAYNNTVIQASYTGEDFSQTSGLAIWFPYTYLEFKQLLDNYTNLDWAQSQWPQFLNWFYNQDDIRPTDISINMSPVQSNNDFHLCWDASLDLASVSYHVIEMNDTAVVFSDMCEDSSFWNFIGFTVASDTVYTGNHSFFSGNASSLDNSIETKNTISVDNLGLLNIYLHYNTEEMADSLIIEYGSVRDVHYGWSDGWYKRRVLLPPGNHRVKISYRTNSSVNRGGCYIDDVSIVTLENGRFIRQYCNDTCLFIFNKLRGAYYYGVSPQDRYGNIGNVSDLI</sequence>
<dbReference type="Proteomes" id="UP000051012">
    <property type="component" value="Unassembled WGS sequence"/>
</dbReference>
<dbReference type="PANTHER" id="PTHR37835:SF1">
    <property type="entry name" value="ALPHA-CLOSTRIPAIN"/>
    <property type="match status" value="1"/>
</dbReference>
<comment type="caution">
    <text evidence="1">The sequence shown here is derived from an EMBL/GenBank/DDBJ whole genome shotgun (WGS) entry which is preliminary data.</text>
</comment>
<feature type="non-terminal residue" evidence="1">
    <location>
        <position position="594"/>
    </location>
</feature>
<reference evidence="1 2" key="1">
    <citation type="journal article" date="2015" name="Microbiome">
        <title>Genomic resolution of linkages in carbon, nitrogen, and sulfur cycling among widespread estuary sediment bacteria.</title>
        <authorList>
            <person name="Baker B.J."/>
            <person name="Lazar C.S."/>
            <person name="Teske A.P."/>
            <person name="Dick G.J."/>
        </authorList>
    </citation>
    <scope>NUCLEOTIDE SEQUENCE [LARGE SCALE GENOMIC DNA]</scope>
    <source>
        <strain evidence="1">DG_78</strain>
    </source>
</reference>
<evidence type="ECO:0000313" key="2">
    <source>
        <dbReference type="Proteomes" id="UP000051012"/>
    </source>
</evidence>
<proteinExistence type="predicted"/>
<accession>A0A0S7YAD8</accession>
<name>A0A0S7YAD8_UNCT6</name>
<dbReference type="InterPro" id="IPR005077">
    <property type="entry name" value="Peptidase_C11"/>
</dbReference>
<dbReference type="PANTHER" id="PTHR37835">
    <property type="entry name" value="ALPHA-CLOSTRIPAIN"/>
    <property type="match status" value="1"/>
</dbReference>
<dbReference type="Pfam" id="PF03415">
    <property type="entry name" value="Peptidase_C11"/>
    <property type="match status" value="1"/>
</dbReference>
<dbReference type="EMBL" id="LJNI01000119">
    <property type="protein sequence ID" value="KPJ71730.1"/>
    <property type="molecule type" value="Genomic_DNA"/>
</dbReference>
<organism evidence="1 2">
    <name type="scientific">candidate division TA06 bacterium DG_78</name>
    <dbReference type="NCBI Taxonomy" id="1703772"/>
    <lineage>
        <taxon>Bacteria</taxon>
        <taxon>Bacteria division TA06</taxon>
    </lineage>
</organism>
<dbReference type="AlphaFoldDB" id="A0A0S7YAD8"/>
<dbReference type="Gene3D" id="3.40.50.11970">
    <property type="match status" value="1"/>
</dbReference>
<gene>
    <name evidence="1" type="ORF">AMJ52_08320</name>
</gene>